<feature type="region of interest" description="Disordered" evidence="2">
    <location>
        <begin position="224"/>
        <end position="243"/>
    </location>
</feature>
<feature type="compositionally biased region" description="Basic residues" evidence="2">
    <location>
        <begin position="1"/>
        <end position="10"/>
    </location>
</feature>
<gene>
    <name evidence="3" type="ORF">F2P81_022068</name>
</gene>
<comment type="caution">
    <text evidence="3">The sequence shown here is derived from an EMBL/GenBank/DDBJ whole genome shotgun (WGS) entry which is preliminary data.</text>
</comment>
<evidence type="ECO:0000313" key="3">
    <source>
        <dbReference type="EMBL" id="KAF0025187.1"/>
    </source>
</evidence>
<protein>
    <submittedName>
        <fullName evidence="3">Uncharacterized protein</fullName>
    </submittedName>
</protein>
<feature type="compositionally biased region" description="Acidic residues" evidence="2">
    <location>
        <begin position="36"/>
        <end position="53"/>
    </location>
</feature>
<feature type="region of interest" description="Disordered" evidence="2">
    <location>
        <begin position="378"/>
        <end position="416"/>
    </location>
</feature>
<feature type="region of interest" description="Disordered" evidence="2">
    <location>
        <begin position="1"/>
        <end position="155"/>
    </location>
</feature>
<dbReference type="PANTHER" id="PTHR47194:SF3">
    <property type="entry name" value="SORTING NEXIN 29"/>
    <property type="match status" value="1"/>
</dbReference>
<feature type="coiled-coil region" evidence="1">
    <location>
        <begin position="252"/>
        <end position="307"/>
    </location>
</feature>
<dbReference type="AlphaFoldDB" id="A0A6A4RXI8"/>
<accession>A0A6A4RXI8</accession>
<feature type="compositionally biased region" description="Acidic residues" evidence="2">
    <location>
        <begin position="126"/>
        <end position="137"/>
    </location>
</feature>
<feature type="compositionally biased region" description="Pro residues" evidence="2">
    <location>
        <begin position="108"/>
        <end position="119"/>
    </location>
</feature>
<name>A0A6A4RXI8_SCOMX</name>
<dbReference type="Proteomes" id="UP000438429">
    <property type="component" value="Unassembled WGS sequence"/>
</dbReference>
<evidence type="ECO:0000256" key="1">
    <source>
        <dbReference type="SAM" id="Coils"/>
    </source>
</evidence>
<organism evidence="3 4">
    <name type="scientific">Scophthalmus maximus</name>
    <name type="common">Turbot</name>
    <name type="synonym">Psetta maxima</name>
    <dbReference type="NCBI Taxonomy" id="52904"/>
    <lineage>
        <taxon>Eukaryota</taxon>
        <taxon>Metazoa</taxon>
        <taxon>Chordata</taxon>
        <taxon>Craniata</taxon>
        <taxon>Vertebrata</taxon>
        <taxon>Euteleostomi</taxon>
        <taxon>Actinopterygii</taxon>
        <taxon>Neopterygii</taxon>
        <taxon>Teleostei</taxon>
        <taxon>Neoteleostei</taxon>
        <taxon>Acanthomorphata</taxon>
        <taxon>Carangaria</taxon>
        <taxon>Pleuronectiformes</taxon>
        <taxon>Pleuronectoidei</taxon>
        <taxon>Scophthalmidae</taxon>
        <taxon>Scophthalmus</taxon>
    </lineage>
</organism>
<evidence type="ECO:0000256" key="2">
    <source>
        <dbReference type="SAM" id="MobiDB-lite"/>
    </source>
</evidence>
<keyword evidence="1" id="KW-0175">Coiled coil</keyword>
<proteinExistence type="predicted"/>
<feature type="compositionally biased region" description="Polar residues" evidence="2">
    <location>
        <begin position="224"/>
        <end position="242"/>
    </location>
</feature>
<reference evidence="3 4" key="1">
    <citation type="submission" date="2019-06" db="EMBL/GenBank/DDBJ databases">
        <title>Draft genomes of female and male turbot (Scophthalmus maximus).</title>
        <authorList>
            <person name="Xu H."/>
            <person name="Xu X.-W."/>
            <person name="Shao C."/>
            <person name="Chen S."/>
        </authorList>
    </citation>
    <scope>NUCLEOTIDE SEQUENCE [LARGE SCALE GENOMIC DNA]</scope>
    <source>
        <strain evidence="3">Ysfricsl-2016a</strain>
        <tissue evidence="3">Blood</tissue>
    </source>
</reference>
<sequence>MHSQALKRKTTAPQLVDSGLRKERRRKKKITNIISFDDDLDGGAEDEEEEGEEDSQKMAMMRKSHTAPTQSSVEEGIDPLEPAFSQSPVQNGLVEPGIVSWVGSPHPSRTPPATTPPLPDLKSIDNEEEEDEEEEEEMYKPRAQTQEEERISSDQVVVGSLSSVSMWSPLQVMTNHSSSDILIPLNPTDPQPVSSVEDRAAFPACCESAGPVGMCESSRSELTFNMESSPPTESAPLSSVLPTSGLPESMTVVELRQAIVAMMNRKDELEEQNTSLRCLLDGEMEHSAGLRQETDLLKKKLAELEERHTAKVQALARLRSSTDTDEFTFSHHALKMCISEIVNAEIHFSSCFSKLRENEVLKVQLKKYVGAVQMLKREGSQGDDGDVSSALFKDQRDKPTKANRMNTADYGGAHNG</sequence>
<evidence type="ECO:0000313" key="4">
    <source>
        <dbReference type="Proteomes" id="UP000438429"/>
    </source>
</evidence>
<dbReference type="EMBL" id="VEVO01000020">
    <property type="protein sequence ID" value="KAF0025187.1"/>
    <property type="molecule type" value="Genomic_DNA"/>
</dbReference>
<dbReference type="PANTHER" id="PTHR47194">
    <property type="entry name" value="SORTING NEXIN-29-RELATED"/>
    <property type="match status" value="1"/>
</dbReference>